<accession>A0A7I8IMR5</accession>
<feature type="domain" description="Guanylate kinase-like" evidence="5">
    <location>
        <begin position="107"/>
        <end position="251"/>
    </location>
</feature>
<dbReference type="CDD" id="cd00071">
    <property type="entry name" value="GMPK"/>
    <property type="match status" value="1"/>
</dbReference>
<keyword evidence="2" id="KW-0808">Transferase</keyword>
<sequence>MTASAILPSVKRFRHPFLMAWMRACWCSLIQRLMAIRLLLSLGRRLTIPSVLGAAPAPFRGHSAMQNSSPDDCAWFLEFNTPFIKEQRKKLGVEVVAWSKGVEGDCLKPIVISGPSGVGKGTLISRLMKEFPSTFGFSNAMEKDITDGKFLEHASVHGNLYGTSIKAVEAVMDEGKASSIEAIFIFICPPSFEELEKRLRSRGTESEEQIQKRLRNARAELEEGKTSGIFDHLLVNDEFESCYADFKKLLCLEGLNAKKIEEITSHSASKEDGKILIYCGATEAGKRPSSIGGAPGPTTGMKIRPTVAPGVKEL</sequence>
<evidence type="ECO:0000313" key="7">
    <source>
        <dbReference type="Proteomes" id="UP001189122"/>
    </source>
</evidence>
<dbReference type="Gene3D" id="3.40.50.300">
    <property type="entry name" value="P-loop containing nucleotide triphosphate hydrolases"/>
    <property type="match status" value="2"/>
</dbReference>
<dbReference type="InterPro" id="IPR008145">
    <property type="entry name" value="GK/Ca_channel_bsu"/>
</dbReference>
<protein>
    <recommendedName>
        <fullName evidence="5">Guanylate kinase-like domain-containing protein</fullName>
    </recommendedName>
</protein>
<evidence type="ECO:0000313" key="6">
    <source>
        <dbReference type="EMBL" id="CAA2619409.1"/>
    </source>
</evidence>
<dbReference type="Proteomes" id="UP001189122">
    <property type="component" value="Unassembled WGS sequence"/>
</dbReference>
<evidence type="ECO:0000259" key="5">
    <source>
        <dbReference type="PROSITE" id="PS50052"/>
    </source>
</evidence>
<feature type="region of interest" description="Disordered" evidence="4">
    <location>
        <begin position="287"/>
        <end position="314"/>
    </location>
</feature>
<proteinExistence type="inferred from homology"/>
<evidence type="ECO:0000256" key="3">
    <source>
        <dbReference type="ARBA" id="ARBA00022777"/>
    </source>
</evidence>
<keyword evidence="3" id="KW-0418">Kinase</keyword>
<evidence type="ECO:0000256" key="4">
    <source>
        <dbReference type="SAM" id="MobiDB-lite"/>
    </source>
</evidence>
<dbReference type="GO" id="GO:0005829">
    <property type="term" value="C:cytosol"/>
    <property type="evidence" value="ECO:0007669"/>
    <property type="project" value="TreeGrafter"/>
</dbReference>
<reference evidence="6 7" key="1">
    <citation type="submission" date="2019-12" db="EMBL/GenBank/DDBJ databases">
        <authorList>
            <person name="Scholz U."/>
            <person name="Mascher M."/>
            <person name="Fiebig A."/>
        </authorList>
    </citation>
    <scope>NUCLEOTIDE SEQUENCE</scope>
</reference>
<dbReference type="PROSITE" id="PS50052">
    <property type="entry name" value="GUANYLATE_KINASE_2"/>
    <property type="match status" value="1"/>
</dbReference>
<organism evidence="6">
    <name type="scientific">Spirodela intermedia</name>
    <name type="common">Intermediate duckweed</name>
    <dbReference type="NCBI Taxonomy" id="51605"/>
    <lineage>
        <taxon>Eukaryota</taxon>
        <taxon>Viridiplantae</taxon>
        <taxon>Streptophyta</taxon>
        <taxon>Embryophyta</taxon>
        <taxon>Tracheophyta</taxon>
        <taxon>Spermatophyta</taxon>
        <taxon>Magnoliopsida</taxon>
        <taxon>Liliopsida</taxon>
        <taxon>Araceae</taxon>
        <taxon>Lemnoideae</taxon>
        <taxon>Spirodela</taxon>
    </lineage>
</organism>
<evidence type="ECO:0000256" key="2">
    <source>
        <dbReference type="ARBA" id="ARBA00022679"/>
    </source>
</evidence>
<dbReference type="InterPro" id="IPR027417">
    <property type="entry name" value="P-loop_NTPase"/>
</dbReference>
<gene>
    <name evidence="6" type="ORF">SI7747_04005576</name>
</gene>
<evidence type="ECO:0000256" key="1">
    <source>
        <dbReference type="ARBA" id="ARBA00005790"/>
    </source>
</evidence>
<dbReference type="InterPro" id="IPR008144">
    <property type="entry name" value="Guanylate_kin-like_dom"/>
</dbReference>
<dbReference type="PANTHER" id="PTHR23117:SF13">
    <property type="entry name" value="GUANYLATE KINASE"/>
    <property type="match status" value="1"/>
</dbReference>
<dbReference type="SUPFAM" id="SSF52540">
    <property type="entry name" value="P-loop containing nucleoside triphosphate hydrolases"/>
    <property type="match status" value="1"/>
</dbReference>
<dbReference type="AlphaFoldDB" id="A0A7I8IMR5"/>
<dbReference type="SMART" id="SM00072">
    <property type="entry name" value="GuKc"/>
    <property type="match status" value="1"/>
</dbReference>
<keyword evidence="7" id="KW-1185">Reference proteome</keyword>
<dbReference type="GO" id="GO:0004385">
    <property type="term" value="F:GMP kinase activity"/>
    <property type="evidence" value="ECO:0007669"/>
    <property type="project" value="TreeGrafter"/>
</dbReference>
<dbReference type="Pfam" id="PF00625">
    <property type="entry name" value="Guanylate_kin"/>
    <property type="match status" value="1"/>
</dbReference>
<dbReference type="EMBL" id="CACRZD030000004">
    <property type="protein sequence ID" value="CAA6659136.1"/>
    <property type="molecule type" value="Genomic_DNA"/>
</dbReference>
<dbReference type="PANTHER" id="PTHR23117">
    <property type="entry name" value="GUANYLATE KINASE-RELATED"/>
    <property type="match status" value="1"/>
</dbReference>
<dbReference type="EMBL" id="LR743591">
    <property type="protein sequence ID" value="CAA2619409.1"/>
    <property type="molecule type" value="Genomic_DNA"/>
</dbReference>
<comment type="similarity">
    <text evidence="1">Belongs to the guanylate kinase family.</text>
</comment>
<name>A0A7I8IMR5_SPIIN</name>